<keyword evidence="2" id="KW-1185">Reference proteome</keyword>
<evidence type="ECO:0000313" key="2">
    <source>
        <dbReference type="Proteomes" id="UP001610861"/>
    </source>
</evidence>
<dbReference type="EMBL" id="JBIQWL010000003">
    <property type="protein sequence ID" value="MFH8250593.1"/>
    <property type="molecule type" value="Genomic_DNA"/>
</dbReference>
<evidence type="ECO:0000313" key="1">
    <source>
        <dbReference type="EMBL" id="MFH8250593.1"/>
    </source>
</evidence>
<dbReference type="RefSeq" id="WP_396640552.1">
    <property type="nucleotide sequence ID" value="NZ_JBIQWL010000003.1"/>
</dbReference>
<dbReference type="Proteomes" id="UP001610861">
    <property type="component" value="Unassembled WGS sequence"/>
</dbReference>
<name>A0ABW7Q874_9MICO</name>
<sequence length="61" mass="6207">MPKDEQEIETGSELDLAIERALAAANFRAGAATDAATSFVVEVSEPSAAEAGDIDGPDGDL</sequence>
<accession>A0ABW7Q874</accession>
<proteinExistence type="predicted"/>
<reference evidence="1 2" key="1">
    <citation type="submission" date="2024-09" db="EMBL/GenBank/DDBJ databases">
        <authorList>
            <person name="Pan X."/>
        </authorList>
    </citation>
    <scope>NUCLEOTIDE SEQUENCE [LARGE SCALE GENOMIC DNA]</scope>
    <source>
        <strain evidence="1 2">B2969</strain>
    </source>
</reference>
<comment type="caution">
    <text evidence="1">The sequence shown here is derived from an EMBL/GenBank/DDBJ whole genome shotgun (WGS) entry which is preliminary data.</text>
</comment>
<protein>
    <submittedName>
        <fullName evidence="1">Uncharacterized protein</fullName>
    </submittedName>
</protein>
<organism evidence="1 2">
    <name type="scientific">Microbacterium alkaliflavum</name>
    <dbReference type="NCBI Taxonomy" id="3248839"/>
    <lineage>
        <taxon>Bacteria</taxon>
        <taxon>Bacillati</taxon>
        <taxon>Actinomycetota</taxon>
        <taxon>Actinomycetes</taxon>
        <taxon>Micrococcales</taxon>
        <taxon>Microbacteriaceae</taxon>
        <taxon>Microbacterium</taxon>
    </lineage>
</organism>
<gene>
    <name evidence="1" type="ORF">ACH3VR_09545</name>
</gene>